<accession>A0A1B6FFK0</accession>
<name>A0A1B6FFK0_9HEMI</name>
<dbReference type="InterPro" id="IPR010849">
    <property type="entry name" value="Gonadal"/>
</dbReference>
<dbReference type="AlphaFoldDB" id="A0A1B6FFK0"/>
<dbReference type="PANTHER" id="PTHR13054:SF2">
    <property type="entry name" value="PROTEIN DGCR6"/>
    <property type="match status" value="1"/>
</dbReference>
<proteinExistence type="inferred from homology"/>
<feature type="non-terminal residue" evidence="2">
    <location>
        <position position="188"/>
    </location>
</feature>
<reference evidence="2" key="1">
    <citation type="submission" date="2015-11" db="EMBL/GenBank/DDBJ databases">
        <title>De novo transcriptome assembly of four potential Pierce s Disease insect vectors from Arizona vineyards.</title>
        <authorList>
            <person name="Tassone E.E."/>
        </authorList>
    </citation>
    <scope>NUCLEOTIDE SEQUENCE</scope>
</reference>
<dbReference type="EMBL" id="GECZ01020787">
    <property type="protein sequence ID" value="JAS48982.1"/>
    <property type="molecule type" value="Transcribed_RNA"/>
</dbReference>
<comment type="similarity">
    <text evidence="1">Belongs to the gonadal family.</text>
</comment>
<organism evidence="2">
    <name type="scientific">Cuerna arida</name>
    <dbReference type="NCBI Taxonomy" id="1464854"/>
    <lineage>
        <taxon>Eukaryota</taxon>
        <taxon>Metazoa</taxon>
        <taxon>Ecdysozoa</taxon>
        <taxon>Arthropoda</taxon>
        <taxon>Hexapoda</taxon>
        <taxon>Insecta</taxon>
        <taxon>Pterygota</taxon>
        <taxon>Neoptera</taxon>
        <taxon>Paraneoptera</taxon>
        <taxon>Hemiptera</taxon>
        <taxon>Auchenorrhyncha</taxon>
        <taxon>Membracoidea</taxon>
        <taxon>Cicadellidae</taxon>
        <taxon>Cicadellinae</taxon>
        <taxon>Proconiini</taxon>
        <taxon>Cuerna</taxon>
    </lineage>
</organism>
<gene>
    <name evidence="2" type="ORF">g.13380</name>
</gene>
<evidence type="ECO:0000256" key="1">
    <source>
        <dbReference type="ARBA" id="ARBA00005939"/>
    </source>
</evidence>
<protein>
    <recommendedName>
        <fullName evidence="3">Gonadal protein gdl</fullName>
    </recommendedName>
</protein>
<dbReference type="Pfam" id="PF07324">
    <property type="entry name" value="DGCR6"/>
    <property type="match status" value="1"/>
</dbReference>
<dbReference type="PANTHER" id="PTHR13054">
    <property type="entry name" value="DIGEORGE SYNDROME CRITICAL REGION 6 DGCR6 FAMILY MEMBER"/>
    <property type="match status" value="1"/>
</dbReference>
<sequence>MSSDNIAGMENEENCEIGLSPEDLQRKLYFLNEQLQVMAKDLPLKYQQRLPHELLCGLAESLLDNTVFGIVDNLMDIQHVTEKQLFQQRLQFLNKHTLAMQELAMDTRMDDVAKTKHRTLLQATHRKELQLFDMKLVNELDKKVCDQQRILEMAGVPGFEVTNDPIKIQVQIRLLDFILRLSQMQVPP</sequence>
<evidence type="ECO:0008006" key="3">
    <source>
        <dbReference type="Google" id="ProtNLM"/>
    </source>
</evidence>
<evidence type="ECO:0000313" key="2">
    <source>
        <dbReference type="EMBL" id="JAS48982.1"/>
    </source>
</evidence>